<accession>A0A7J6TZK1</accession>
<dbReference type="AlphaFoldDB" id="A0A7J6TZK1"/>
<dbReference type="EMBL" id="JABANM010003635">
    <property type="protein sequence ID" value="KAF4750525.1"/>
    <property type="molecule type" value="Genomic_DNA"/>
</dbReference>
<gene>
    <name evidence="1" type="ORF">FOZ62_012355</name>
</gene>
<evidence type="ECO:0000313" key="2">
    <source>
        <dbReference type="Proteomes" id="UP000574390"/>
    </source>
</evidence>
<proteinExistence type="predicted"/>
<comment type="caution">
    <text evidence="1">The sequence shown here is derived from an EMBL/GenBank/DDBJ whole genome shotgun (WGS) entry which is preliminary data.</text>
</comment>
<protein>
    <submittedName>
        <fullName evidence="1">Uncharacterized protein</fullName>
    </submittedName>
</protein>
<name>A0A7J6TZK1_PEROL</name>
<evidence type="ECO:0000313" key="1">
    <source>
        <dbReference type="EMBL" id="KAF4750525.1"/>
    </source>
</evidence>
<sequence>KRVWLCVTPAAISHVPSPLWSYCLPPSSRSKAVGVTSLPDQPFQHAFTEYDNQRHIYALLNNVYRGAPIKYHGQWHVYAVFNNIYGSTCIDYYEQRYIYAPLNHIYSGAFINYYH</sequence>
<reference evidence="1 2" key="1">
    <citation type="submission" date="2020-04" db="EMBL/GenBank/DDBJ databases">
        <title>Perkinsus olseni comparative genomics.</title>
        <authorList>
            <person name="Bogema D.R."/>
        </authorList>
    </citation>
    <scope>NUCLEOTIDE SEQUENCE [LARGE SCALE GENOMIC DNA]</scope>
    <source>
        <strain evidence="1">ATCC PRA-205</strain>
    </source>
</reference>
<organism evidence="1 2">
    <name type="scientific">Perkinsus olseni</name>
    <name type="common">Perkinsus atlanticus</name>
    <dbReference type="NCBI Taxonomy" id="32597"/>
    <lineage>
        <taxon>Eukaryota</taxon>
        <taxon>Sar</taxon>
        <taxon>Alveolata</taxon>
        <taxon>Perkinsozoa</taxon>
        <taxon>Perkinsea</taxon>
        <taxon>Perkinsida</taxon>
        <taxon>Perkinsidae</taxon>
        <taxon>Perkinsus</taxon>
    </lineage>
</organism>
<dbReference type="Proteomes" id="UP000574390">
    <property type="component" value="Unassembled WGS sequence"/>
</dbReference>
<feature type="non-terminal residue" evidence="1">
    <location>
        <position position="1"/>
    </location>
</feature>